<evidence type="ECO:0000313" key="2">
    <source>
        <dbReference type="Proteomes" id="UP001430701"/>
    </source>
</evidence>
<dbReference type="Proteomes" id="UP001430701">
    <property type="component" value="Unassembled WGS sequence"/>
</dbReference>
<organism evidence="1 2">
    <name type="scientific">Xylella taiwanensis</name>
    <dbReference type="NCBI Taxonomy" id="1444770"/>
    <lineage>
        <taxon>Bacteria</taxon>
        <taxon>Pseudomonadati</taxon>
        <taxon>Pseudomonadota</taxon>
        <taxon>Gammaproteobacteria</taxon>
        <taxon>Lysobacterales</taxon>
        <taxon>Lysobacteraceae</taxon>
        <taxon>Xylella</taxon>
    </lineage>
</organism>
<reference evidence="1" key="1">
    <citation type="submission" date="2021-11" db="EMBL/GenBank/DDBJ databases">
        <title>Genome sequence of Xylella taiwanensis PLS432.</title>
        <authorList>
            <person name="Weng L.-W."/>
            <person name="Su C.-C."/>
            <person name="Tsai C.-W."/>
            <person name="Kuo C.-H."/>
        </authorList>
    </citation>
    <scope>NUCLEOTIDE SEQUENCE</scope>
    <source>
        <strain evidence="1">PLS432</strain>
    </source>
</reference>
<sequence>MLYHTGTSCRESAHVHADATPTSSLLFRITHRLAPANTLSGHRVREHMAPCSRWQWLLRLCCWHVTGLDAAVSWRHSGQTLSIRPWQLV</sequence>
<accession>A0ABS8TVI5</accession>
<name>A0ABS8TVI5_9GAMM</name>
<dbReference type="GeneID" id="300797092"/>
<evidence type="ECO:0000313" key="1">
    <source>
        <dbReference type="EMBL" id="MCD8472908.1"/>
    </source>
</evidence>
<dbReference type="EMBL" id="JAJPPU010000002">
    <property type="protein sequence ID" value="MCD8472908.1"/>
    <property type="molecule type" value="Genomic_DNA"/>
</dbReference>
<comment type="caution">
    <text evidence="1">The sequence shown here is derived from an EMBL/GenBank/DDBJ whole genome shotgun (WGS) entry which is preliminary data.</text>
</comment>
<proteinExistence type="predicted"/>
<gene>
    <name evidence="1" type="ORF">LPH55_05365</name>
</gene>
<keyword evidence="2" id="KW-1185">Reference proteome</keyword>
<protein>
    <submittedName>
        <fullName evidence="1">Uncharacterized protein</fullName>
    </submittedName>
</protein>
<dbReference type="RefSeq" id="WP_152536655.1">
    <property type="nucleotide sequence ID" value="NZ_CP053627.1"/>
</dbReference>